<keyword evidence="3" id="KW-0378">Hydrolase</keyword>
<evidence type="ECO:0000313" key="9">
    <source>
        <dbReference type="Proteomes" id="UP000290172"/>
    </source>
</evidence>
<dbReference type="CDD" id="cd08071">
    <property type="entry name" value="MPN_DUF2466"/>
    <property type="match status" value="1"/>
</dbReference>
<evidence type="ECO:0000256" key="3">
    <source>
        <dbReference type="ARBA" id="ARBA00022801"/>
    </source>
</evidence>
<evidence type="ECO:0000256" key="5">
    <source>
        <dbReference type="ARBA" id="ARBA00023049"/>
    </source>
</evidence>
<dbReference type="InterPro" id="IPR020891">
    <property type="entry name" value="UPF0758_CS"/>
</dbReference>
<dbReference type="GO" id="GO:0046872">
    <property type="term" value="F:metal ion binding"/>
    <property type="evidence" value="ECO:0007669"/>
    <property type="project" value="UniProtKB-KW"/>
</dbReference>
<evidence type="ECO:0000256" key="2">
    <source>
        <dbReference type="ARBA" id="ARBA00022723"/>
    </source>
</evidence>
<organism evidence="8 9">
    <name type="scientific">Halarcobacter ebronensis</name>
    <dbReference type="NCBI Taxonomy" id="1462615"/>
    <lineage>
        <taxon>Bacteria</taxon>
        <taxon>Pseudomonadati</taxon>
        <taxon>Campylobacterota</taxon>
        <taxon>Epsilonproteobacteria</taxon>
        <taxon>Campylobacterales</taxon>
        <taxon>Arcobacteraceae</taxon>
        <taxon>Halarcobacter</taxon>
    </lineage>
</organism>
<comment type="similarity">
    <text evidence="6">Belongs to the UPF0758 family.</text>
</comment>
<dbReference type="PROSITE" id="PS50249">
    <property type="entry name" value="MPN"/>
    <property type="match status" value="1"/>
</dbReference>
<protein>
    <recommendedName>
        <fullName evidence="7">MPN domain-containing protein</fullName>
    </recommendedName>
</protein>
<dbReference type="InterPro" id="IPR001405">
    <property type="entry name" value="UPF0758"/>
</dbReference>
<evidence type="ECO:0000256" key="1">
    <source>
        <dbReference type="ARBA" id="ARBA00022670"/>
    </source>
</evidence>
<accession>A0A4Q0YCX0</accession>
<dbReference type="InterPro" id="IPR046778">
    <property type="entry name" value="UPF0758_N"/>
</dbReference>
<comment type="caution">
    <text evidence="8">The sequence shown here is derived from an EMBL/GenBank/DDBJ whole genome shotgun (WGS) entry which is preliminary data.</text>
</comment>
<dbReference type="RefSeq" id="WP_128981066.1">
    <property type="nucleotide sequence ID" value="NZ_PDKJ01000006.1"/>
</dbReference>
<keyword evidence="4" id="KW-0862">Zinc</keyword>
<dbReference type="NCBIfam" id="TIGR00608">
    <property type="entry name" value="radc"/>
    <property type="match status" value="1"/>
</dbReference>
<keyword evidence="1" id="KW-0645">Protease</keyword>
<evidence type="ECO:0000313" key="8">
    <source>
        <dbReference type="EMBL" id="RXJ68277.1"/>
    </source>
</evidence>
<dbReference type="Pfam" id="PF20582">
    <property type="entry name" value="UPF0758_N"/>
    <property type="match status" value="1"/>
</dbReference>
<keyword evidence="5" id="KW-0482">Metalloprotease</keyword>
<name>A0A4Q0YCX0_9BACT</name>
<dbReference type="EMBL" id="PDKJ01000006">
    <property type="protein sequence ID" value="RXJ68277.1"/>
    <property type="molecule type" value="Genomic_DNA"/>
</dbReference>
<dbReference type="Gene3D" id="3.40.140.10">
    <property type="entry name" value="Cytidine Deaminase, domain 2"/>
    <property type="match status" value="1"/>
</dbReference>
<evidence type="ECO:0000259" key="7">
    <source>
        <dbReference type="PROSITE" id="PS50249"/>
    </source>
</evidence>
<keyword evidence="2" id="KW-0479">Metal-binding</keyword>
<reference evidence="8 9" key="1">
    <citation type="submission" date="2017-10" db="EMBL/GenBank/DDBJ databases">
        <title>Genomics of the genus Arcobacter.</title>
        <authorList>
            <person name="Perez-Cataluna A."/>
            <person name="Figueras M.J."/>
        </authorList>
    </citation>
    <scope>NUCLEOTIDE SEQUENCE [LARGE SCALE GENOMIC DNA]</scope>
    <source>
        <strain evidence="8 9">CECT 8993</strain>
    </source>
</reference>
<dbReference type="InterPro" id="IPR037518">
    <property type="entry name" value="MPN"/>
</dbReference>
<dbReference type="AlphaFoldDB" id="A0A4Q0YCX0"/>
<feature type="domain" description="MPN" evidence="7">
    <location>
        <begin position="99"/>
        <end position="220"/>
    </location>
</feature>
<gene>
    <name evidence="8" type="ORF">CRV08_08475</name>
</gene>
<proteinExistence type="inferred from homology"/>
<dbReference type="NCBIfam" id="NF000642">
    <property type="entry name" value="PRK00024.1"/>
    <property type="match status" value="1"/>
</dbReference>
<dbReference type="GO" id="GO:0008237">
    <property type="term" value="F:metallopeptidase activity"/>
    <property type="evidence" value="ECO:0007669"/>
    <property type="project" value="UniProtKB-KW"/>
</dbReference>
<dbReference type="Pfam" id="PF04002">
    <property type="entry name" value="RadC"/>
    <property type="match status" value="1"/>
</dbReference>
<dbReference type="GO" id="GO:0006508">
    <property type="term" value="P:proteolysis"/>
    <property type="evidence" value="ECO:0007669"/>
    <property type="project" value="UniProtKB-KW"/>
</dbReference>
<evidence type="ECO:0000256" key="6">
    <source>
        <dbReference type="RuleBase" id="RU003797"/>
    </source>
</evidence>
<sequence>MKTINQLQSIDKPRERLLKYGLSALKNYELIAILLGSGIKGKDIIKLSHEIEKFLDSNFETIDLNSLQNIHGLGSVKAGQLLSAIELSRRYLLKEPHKKISCANDVYEQLKPYKNKTQEYFLTLYLDGANKLIETRVITIGTLNQSLVHPREVFCHAIEKRCASIIVAHNHPSGILEASIEDIEITKRLKHSGKILGIELLDHIIFTKEAFVSLKEEGVL</sequence>
<dbReference type="PANTHER" id="PTHR30471">
    <property type="entry name" value="DNA REPAIR PROTEIN RADC"/>
    <property type="match status" value="1"/>
</dbReference>
<dbReference type="Proteomes" id="UP000290172">
    <property type="component" value="Unassembled WGS sequence"/>
</dbReference>
<evidence type="ECO:0000256" key="4">
    <source>
        <dbReference type="ARBA" id="ARBA00022833"/>
    </source>
</evidence>
<dbReference type="InterPro" id="IPR025657">
    <property type="entry name" value="RadC_JAB"/>
</dbReference>
<dbReference type="PROSITE" id="PS01302">
    <property type="entry name" value="UPF0758"/>
    <property type="match status" value="1"/>
</dbReference>
<dbReference type="PANTHER" id="PTHR30471:SF3">
    <property type="entry name" value="UPF0758 PROTEIN YEES-RELATED"/>
    <property type="match status" value="1"/>
</dbReference>